<organism evidence="3 4">
    <name type="scientific">Suillus plorans</name>
    <dbReference type="NCBI Taxonomy" id="116603"/>
    <lineage>
        <taxon>Eukaryota</taxon>
        <taxon>Fungi</taxon>
        <taxon>Dikarya</taxon>
        <taxon>Basidiomycota</taxon>
        <taxon>Agaricomycotina</taxon>
        <taxon>Agaricomycetes</taxon>
        <taxon>Agaricomycetidae</taxon>
        <taxon>Boletales</taxon>
        <taxon>Suillineae</taxon>
        <taxon>Suillaceae</taxon>
        <taxon>Suillus</taxon>
    </lineage>
</organism>
<comment type="caution">
    <text evidence="3">The sequence shown here is derived from an EMBL/GenBank/DDBJ whole genome shotgun (WGS) entry which is preliminary data.</text>
</comment>
<keyword evidence="2" id="KW-0732">Signal</keyword>
<keyword evidence="1" id="KW-0472">Membrane</keyword>
<gene>
    <name evidence="3" type="ORF">HD556DRAFT_1313029</name>
</gene>
<name>A0A9P7DBB8_9AGAM</name>
<keyword evidence="4" id="KW-1185">Reference proteome</keyword>
<dbReference type="InterPro" id="IPR044878">
    <property type="entry name" value="UbiA_sf"/>
</dbReference>
<dbReference type="AlphaFoldDB" id="A0A9P7DBB8"/>
<evidence type="ECO:0000256" key="2">
    <source>
        <dbReference type="SAM" id="SignalP"/>
    </source>
</evidence>
<sequence>MAHFYTFHTSFACLLSTALGPADILTVFQMDGLNWLCDSLVDMPIRWAWYASPISNYHFLLMFNFTRVYPRAIAHFYARETWTYAQTVPGSFVSDFRGLSMLTSSSCLVRFTCEAVIKVQNWTCKYGYSSLSPVWTGEDMLSMSSRHRHDIIVSIYNPAGTLLLFDQCAIIISMHARLDGIDTSSFTAARTSTCQPLASGDVSMFGAFVFLISQLALGVWLLMQLPNGYGHVGFLDYLRLGLSSLGLVVLYPAMNICLVLIHNREPIDGMDDE</sequence>
<feature type="transmembrane region" description="Helical" evidence="1">
    <location>
        <begin position="242"/>
        <end position="261"/>
    </location>
</feature>
<evidence type="ECO:0000256" key="1">
    <source>
        <dbReference type="SAM" id="Phobius"/>
    </source>
</evidence>
<dbReference type="Gene3D" id="1.10.357.140">
    <property type="entry name" value="UbiA prenyltransferase"/>
    <property type="match status" value="1"/>
</dbReference>
<feature type="chain" id="PRO_5040402600" evidence="2">
    <location>
        <begin position="25"/>
        <end position="273"/>
    </location>
</feature>
<dbReference type="OrthoDB" id="10476497at2759"/>
<proteinExistence type="predicted"/>
<keyword evidence="1" id="KW-0812">Transmembrane</keyword>
<dbReference type="EMBL" id="JABBWE010000084">
    <property type="protein sequence ID" value="KAG1787084.1"/>
    <property type="molecule type" value="Genomic_DNA"/>
</dbReference>
<dbReference type="GeneID" id="64594513"/>
<protein>
    <submittedName>
        <fullName evidence="3">Uncharacterized protein</fullName>
    </submittedName>
</protein>
<keyword evidence="1" id="KW-1133">Transmembrane helix</keyword>
<reference evidence="3" key="1">
    <citation type="journal article" date="2020" name="New Phytol.">
        <title>Comparative genomics reveals dynamic genome evolution in host specialist ectomycorrhizal fungi.</title>
        <authorList>
            <person name="Lofgren L.A."/>
            <person name="Nguyen N.H."/>
            <person name="Vilgalys R."/>
            <person name="Ruytinx J."/>
            <person name="Liao H.L."/>
            <person name="Branco S."/>
            <person name="Kuo A."/>
            <person name="LaButti K."/>
            <person name="Lipzen A."/>
            <person name="Andreopoulos W."/>
            <person name="Pangilinan J."/>
            <person name="Riley R."/>
            <person name="Hundley H."/>
            <person name="Na H."/>
            <person name="Barry K."/>
            <person name="Grigoriev I.V."/>
            <person name="Stajich J.E."/>
            <person name="Kennedy P.G."/>
        </authorList>
    </citation>
    <scope>NUCLEOTIDE SEQUENCE</scope>
    <source>
        <strain evidence="3">S12</strain>
    </source>
</reference>
<accession>A0A9P7DBB8</accession>
<feature type="transmembrane region" description="Helical" evidence="1">
    <location>
        <begin position="202"/>
        <end position="222"/>
    </location>
</feature>
<feature type="signal peptide" evidence="2">
    <location>
        <begin position="1"/>
        <end position="24"/>
    </location>
</feature>
<evidence type="ECO:0000313" key="3">
    <source>
        <dbReference type="EMBL" id="KAG1787084.1"/>
    </source>
</evidence>
<dbReference type="RefSeq" id="XP_041154458.1">
    <property type="nucleotide sequence ID" value="XM_041300749.1"/>
</dbReference>
<feature type="transmembrane region" description="Helical" evidence="1">
    <location>
        <begin position="48"/>
        <end position="69"/>
    </location>
</feature>
<dbReference type="Proteomes" id="UP000719766">
    <property type="component" value="Unassembled WGS sequence"/>
</dbReference>
<evidence type="ECO:0000313" key="4">
    <source>
        <dbReference type="Proteomes" id="UP000719766"/>
    </source>
</evidence>